<evidence type="ECO:0000313" key="9">
    <source>
        <dbReference type="Proteomes" id="UP000319516"/>
    </source>
</evidence>
<comment type="subcellular location">
    <subcellularLocation>
        <location evidence="1">Cell inner membrane</location>
        <topology evidence="1">Multi-pass membrane protein</topology>
    </subcellularLocation>
</comment>
<feature type="transmembrane region" description="Helical" evidence="7">
    <location>
        <begin position="176"/>
        <end position="195"/>
    </location>
</feature>
<dbReference type="InterPro" id="IPR010290">
    <property type="entry name" value="TM_effector"/>
</dbReference>
<evidence type="ECO:0000256" key="6">
    <source>
        <dbReference type="ARBA" id="ARBA00023136"/>
    </source>
</evidence>
<sequence>MSRIGLIDLRPLGSSAAFTRFWLGSSLSAVGAQITMVAVLFQVWEMTHSPFWTGAIGLAQAVPMILCGLWGGTLADQMDRRTLVLWTTVGQITAVLGLAGQALADLDNLPLLLGLVAVSAACSALGAPARRTFPTRLLPRDQVAAGIALQLLSFQLAMLVGPALGGIVIAEWGLTVCYLVDVVAVCAGLFGVLGLPPLPPLGNVSGQPRGVRAIADGLRLIARRPVLHGSCVTDLIATLLAMPISLFPMINEIRFGGDPRTLGYFLSAVAVGGVLASVFSGLTTRARRLGAVQLGAASVWGVALAGFGLAGPLWLALACLAVAGAADTVSVTSRGATIQLATPDTHLGRVSSVEHVIGAGGPNLGNFRGGLVAGVTSAPFALVSGGLLCVVGVLTVAATNPRLRRFTLTDLEPEPAGLSATRD</sequence>
<name>A0A542YML8_9MICO</name>
<gene>
    <name evidence="8" type="ORF">FB467_0269</name>
</gene>
<evidence type="ECO:0000313" key="8">
    <source>
        <dbReference type="EMBL" id="TQL49204.1"/>
    </source>
</evidence>
<organism evidence="8 9">
    <name type="scientific">Ornithinicoccus hortensis</name>
    <dbReference type="NCBI Taxonomy" id="82346"/>
    <lineage>
        <taxon>Bacteria</taxon>
        <taxon>Bacillati</taxon>
        <taxon>Actinomycetota</taxon>
        <taxon>Actinomycetes</taxon>
        <taxon>Micrococcales</taxon>
        <taxon>Intrasporangiaceae</taxon>
        <taxon>Ornithinicoccus</taxon>
    </lineage>
</organism>
<dbReference type="Gene3D" id="1.20.1250.20">
    <property type="entry name" value="MFS general substrate transporter like domains"/>
    <property type="match status" value="1"/>
</dbReference>
<feature type="transmembrane region" description="Helical" evidence="7">
    <location>
        <begin position="371"/>
        <end position="398"/>
    </location>
</feature>
<evidence type="ECO:0000256" key="3">
    <source>
        <dbReference type="ARBA" id="ARBA00022475"/>
    </source>
</evidence>
<evidence type="ECO:0000256" key="7">
    <source>
        <dbReference type="SAM" id="Phobius"/>
    </source>
</evidence>
<feature type="transmembrane region" description="Helical" evidence="7">
    <location>
        <begin position="294"/>
        <end position="323"/>
    </location>
</feature>
<keyword evidence="9" id="KW-1185">Reference proteome</keyword>
<feature type="transmembrane region" description="Helical" evidence="7">
    <location>
        <begin position="147"/>
        <end position="170"/>
    </location>
</feature>
<feature type="transmembrane region" description="Helical" evidence="7">
    <location>
        <begin position="21"/>
        <end position="44"/>
    </location>
</feature>
<dbReference type="CDD" id="cd06173">
    <property type="entry name" value="MFS_MefA_like"/>
    <property type="match status" value="1"/>
</dbReference>
<dbReference type="RefSeq" id="WP_141783489.1">
    <property type="nucleotide sequence ID" value="NZ_BAAAIK010000003.1"/>
</dbReference>
<evidence type="ECO:0000256" key="2">
    <source>
        <dbReference type="ARBA" id="ARBA00022448"/>
    </source>
</evidence>
<keyword evidence="4 7" id="KW-0812">Transmembrane</keyword>
<reference evidence="8 9" key="1">
    <citation type="submission" date="2019-06" db="EMBL/GenBank/DDBJ databases">
        <title>Sequencing the genomes of 1000 actinobacteria strains.</title>
        <authorList>
            <person name="Klenk H.-P."/>
        </authorList>
    </citation>
    <scope>NUCLEOTIDE SEQUENCE [LARGE SCALE GENOMIC DNA]</scope>
    <source>
        <strain evidence="8 9">DSM 12335</strain>
    </source>
</reference>
<comment type="caution">
    <text evidence="8">The sequence shown here is derived from an EMBL/GenBank/DDBJ whole genome shotgun (WGS) entry which is preliminary data.</text>
</comment>
<evidence type="ECO:0000256" key="4">
    <source>
        <dbReference type="ARBA" id="ARBA00022692"/>
    </source>
</evidence>
<evidence type="ECO:0000256" key="1">
    <source>
        <dbReference type="ARBA" id="ARBA00004429"/>
    </source>
</evidence>
<protein>
    <submittedName>
        <fullName evidence="8">Putative MFS family arabinose efflux permease</fullName>
    </submittedName>
</protein>
<keyword evidence="3" id="KW-1003">Cell membrane</keyword>
<dbReference type="Pfam" id="PF05977">
    <property type="entry name" value="MFS_3"/>
    <property type="match status" value="1"/>
</dbReference>
<keyword evidence="2" id="KW-0813">Transport</keyword>
<dbReference type="GO" id="GO:0005886">
    <property type="term" value="C:plasma membrane"/>
    <property type="evidence" value="ECO:0007669"/>
    <property type="project" value="UniProtKB-SubCell"/>
</dbReference>
<dbReference type="InterPro" id="IPR036259">
    <property type="entry name" value="MFS_trans_sf"/>
</dbReference>
<feature type="transmembrane region" description="Helical" evidence="7">
    <location>
        <begin position="109"/>
        <end position="127"/>
    </location>
</feature>
<feature type="transmembrane region" description="Helical" evidence="7">
    <location>
        <begin position="262"/>
        <end position="282"/>
    </location>
</feature>
<feature type="transmembrane region" description="Helical" evidence="7">
    <location>
        <begin position="50"/>
        <end position="71"/>
    </location>
</feature>
<dbReference type="SUPFAM" id="SSF103473">
    <property type="entry name" value="MFS general substrate transporter"/>
    <property type="match status" value="1"/>
</dbReference>
<feature type="transmembrane region" description="Helical" evidence="7">
    <location>
        <begin position="226"/>
        <end position="250"/>
    </location>
</feature>
<keyword evidence="5 7" id="KW-1133">Transmembrane helix</keyword>
<keyword evidence="6 7" id="KW-0472">Membrane</keyword>
<dbReference type="PANTHER" id="PTHR23513">
    <property type="entry name" value="INTEGRAL MEMBRANE EFFLUX PROTEIN-RELATED"/>
    <property type="match status" value="1"/>
</dbReference>
<dbReference type="EMBL" id="VFOP01000001">
    <property type="protein sequence ID" value="TQL49204.1"/>
    <property type="molecule type" value="Genomic_DNA"/>
</dbReference>
<dbReference type="AlphaFoldDB" id="A0A542YML8"/>
<dbReference type="OrthoDB" id="5494559at2"/>
<evidence type="ECO:0000256" key="5">
    <source>
        <dbReference type="ARBA" id="ARBA00022989"/>
    </source>
</evidence>
<feature type="transmembrane region" description="Helical" evidence="7">
    <location>
        <begin position="83"/>
        <end position="103"/>
    </location>
</feature>
<dbReference type="PANTHER" id="PTHR23513:SF9">
    <property type="entry name" value="ENTEROBACTIN EXPORTER ENTS"/>
    <property type="match status" value="1"/>
</dbReference>
<proteinExistence type="predicted"/>
<accession>A0A542YML8</accession>
<dbReference type="Proteomes" id="UP000319516">
    <property type="component" value="Unassembled WGS sequence"/>
</dbReference>